<dbReference type="EnsemblMetazoa" id="XM_050663387.1">
    <property type="protein sequence ID" value="XP_050519344.1"/>
    <property type="gene ID" value="LOC126893329"/>
</dbReference>
<accession>A0ABM5LA78</accession>
<dbReference type="Proteomes" id="UP001652700">
    <property type="component" value="Unplaced"/>
</dbReference>
<dbReference type="RefSeq" id="XP_050519344.1">
    <property type="nucleotide sequence ID" value="XM_050663387.1"/>
</dbReference>
<evidence type="ECO:0008006" key="4">
    <source>
        <dbReference type="Google" id="ProtNLM"/>
    </source>
</evidence>
<organism evidence="2 3">
    <name type="scientific">Diabrotica virgifera virgifera</name>
    <name type="common">western corn rootworm</name>
    <dbReference type="NCBI Taxonomy" id="50390"/>
    <lineage>
        <taxon>Eukaryota</taxon>
        <taxon>Metazoa</taxon>
        <taxon>Ecdysozoa</taxon>
        <taxon>Arthropoda</taxon>
        <taxon>Hexapoda</taxon>
        <taxon>Insecta</taxon>
        <taxon>Pterygota</taxon>
        <taxon>Neoptera</taxon>
        <taxon>Endopterygota</taxon>
        <taxon>Coleoptera</taxon>
        <taxon>Polyphaga</taxon>
        <taxon>Cucujiformia</taxon>
        <taxon>Chrysomeloidea</taxon>
        <taxon>Chrysomelidae</taxon>
        <taxon>Galerucinae</taxon>
        <taxon>Diabroticina</taxon>
        <taxon>Diabroticites</taxon>
        <taxon>Diabrotica</taxon>
    </lineage>
</organism>
<keyword evidence="3" id="KW-1185">Reference proteome</keyword>
<protein>
    <recommendedName>
        <fullName evidence="4">CCHC-type domain-containing protein</fullName>
    </recommendedName>
</protein>
<evidence type="ECO:0000256" key="1">
    <source>
        <dbReference type="SAM" id="MobiDB-lite"/>
    </source>
</evidence>
<reference evidence="2" key="1">
    <citation type="submission" date="2025-05" db="UniProtKB">
        <authorList>
            <consortium name="EnsemblMetazoa"/>
        </authorList>
    </citation>
    <scope>IDENTIFICATION</scope>
</reference>
<dbReference type="GeneID" id="126893329"/>
<proteinExistence type="predicted"/>
<evidence type="ECO:0000313" key="3">
    <source>
        <dbReference type="Proteomes" id="UP001652700"/>
    </source>
</evidence>
<feature type="region of interest" description="Disordered" evidence="1">
    <location>
        <begin position="391"/>
        <end position="413"/>
    </location>
</feature>
<name>A0ABM5LA78_DIAVI</name>
<sequence>MADDQIKSLKSQRANLKGQITRFSNYLTSNKDKLDQYELMARLEKVEETLSKFDICQSALESLVDNEDHNSERDSFESAYYAAVSKARSILGGSIASGSHLSSESSQMSDPIVNIKLPPLSLVQFDGNLEKFMQFYDSFNNIIHTNKNLSAIQKFYYLSSSLKGEALQTIQSLQVSDANYSVAWDLICQRYKNSRLIINSHIKALFEIPSLNKESREDLRNLLDTLQKNIRALENLKQSVKEWDSIIIFLVSSKLDNKTRKEWELSLSDVTTLPSYEEFIKFLSTRCQALEMLEFKSDTTNESSREVRKSKNRSYTHVSQQNNRICSFCKGSHLIYYCQGFLKLTVDNRIKEIRKLRLCTKCLRAGHANKDCRSEDCRKCNRNHNMLLHLEKSTNQNNPSTSTEVGEETSSDRQVNLFSSSLENKDELYFPTNETVLASSDSSSYILLSTANIYIQDKSGCFVKCRALLDSASQSNYMTYNCLTKLGLNKSNVDISTSGISKKLVRINHSTKAKIYSMNKSFHADLSFLALEKITDNLPGISFNREAINFPKNIQLADTDFNQSKPIEVLLGASIFWSLMCVGQIKCGKNMPVLQKTHLGWILSGPISLFNSCNNICNLNIKNLDIQEKLEKFWKLEECPTTTRLSQEELECEEHFKQTTSRGSDGKFIQYPEESRIILRDFYVDDLITGASTIEEAQKFKCNISAMLSDAGFILRKWASNDQKILEGDNDINLPQYFITDDKTVKTLGLIWDSNNDELGYSRQFNGGGMFSSMNKEVKAGNDAKYL</sequence>
<dbReference type="InterPro" id="IPR005312">
    <property type="entry name" value="DUF1759"/>
</dbReference>
<dbReference type="PANTHER" id="PTHR47331">
    <property type="entry name" value="PHD-TYPE DOMAIN-CONTAINING PROTEIN"/>
    <property type="match status" value="1"/>
</dbReference>
<dbReference type="PANTHER" id="PTHR47331:SF5">
    <property type="entry name" value="RIBONUCLEASE H"/>
    <property type="match status" value="1"/>
</dbReference>
<evidence type="ECO:0000313" key="2">
    <source>
        <dbReference type="EnsemblMetazoa" id="XP_050519344.1"/>
    </source>
</evidence>
<dbReference type="Pfam" id="PF03564">
    <property type="entry name" value="DUF1759"/>
    <property type="match status" value="1"/>
</dbReference>